<dbReference type="Proteomes" id="UP000219356">
    <property type="component" value="Unassembled WGS sequence"/>
</dbReference>
<dbReference type="Gene3D" id="3.40.630.10">
    <property type="entry name" value="Zn peptidases"/>
    <property type="match status" value="1"/>
</dbReference>
<keyword evidence="2" id="KW-1185">Reference proteome</keyword>
<accession>A0A285NQB4</accession>
<evidence type="ECO:0000313" key="2">
    <source>
        <dbReference type="Proteomes" id="UP000219356"/>
    </source>
</evidence>
<dbReference type="AlphaFoldDB" id="A0A285NQB4"/>
<dbReference type="SUPFAM" id="SSF53187">
    <property type="entry name" value="Zn-dependent exopeptidases"/>
    <property type="match status" value="1"/>
</dbReference>
<dbReference type="RefSeq" id="WP_097040796.1">
    <property type="nucleotide sequence ID" value="NZ_OBEK01000002.1"/>
</dbReference>
<gene>
    <name evidence="1" type="ORF">SAMN05421503_1501</name>
</gene>
<sequence>MIPISVMPPKEKVSAWVQRLHTFGPRYTGSAAHKASIQFFADEFAKLGDKQHFTKWEAED</sequence>
<organism evidence="1 2">
    <name type="scientific">Terribacillus aidingensis</name>
    <dbReference type="NCBI Taxonomy" id="586416"/>
    <lineage>
        <taxon>Bacteria</taxon>
        <taxon>Bacillati</taxon>
        <taxon>Bacillota</taxon>
        <taxon>Bacilli</taxon>
        <taxon>Bacillales</taxon>
        <taxon>Bacillaceae</taxon>
        <taxon>Terribacillus</taxon>
    </lineage>
</organism>
<evidence type="ECO:0000313" key="1">
    <source>
        <dbReference type="EMBL" id="SNZ10046.1"/>
    </source>
</evidence>
<protein>
    <submittedName>
        <fullName evidence="1">Uncharacterized protein</fullName>
    </submittedName>
</protein>
<name>A0A285NQB4_9BACI</name>
<proteinExistence type="predicted"/>
<reference evidence="2" key="1">
    <citation type="submission" date="2017-09" db="EMBL/GenBank/DDBJ databases">
        <authorList>
            <person name="Varghese N."/>
            <person name="Submissions S."/>
        </authorList>
    </citation>
    <scope>NUCLEOTIDE SEQUENCE [LARGE SCALE GENOMIC DNA]</scope>
    <source>
        <strain evidence="2">CGMCC 1.8913</strain>
    </source>
</reference>
<dbReference type="EMBL" id="OBEK01000002">
    <property type="protein sequence ID" value="SNZ10046.1"/>
    <property type="molecule type" value="Genomic_DNA"/>
</dbReference>